<evidence type="ECO:0000256" key="3">
    <source>
        <dbReference type="ARBA" id="ARBA00022448"/>
    </source>
</evidence>
<dbReference type="Proteomes" id="UP000603912">
    <property type="component" value="Unassembled WGS sequence"/>
</dbReference>
<dbReference type="EMBL" id="BMES01000002">
    <property type="protein sequence ID" value="GGH24245.1"/>
    <property type="molecule type" value="Genomic_DNA"/>
</dbReference>
<evidence type="ECO:0000256" key="7">
    <source>
        <dbReference type="ARBA" id="ARBA00022989"/>
    </source>
</evidence>
<dbReference type="InterPro" id="IPR035906">
    <property type="entry name" value="MetI-like_sf"/>
</dbReference>
<protein>
    <submittedName>
        <fullName evidence="11">Histidine/lysine/arginine/ornithine ABC transporter permease HisQ</fullName>
    </submittedName>
</protein>
<dbReference type="AlphaFoldDB" id="A0A917MIL8"/>
<feature type="transmembrane region" description="Helical" evidence="9">
    <location>
        <begin position="52"/>
        <end position="73"/>
    </location>
</feature>
<dbReference type="InterPro" id="IPR010065">
    <property type="entry name" value="AA_ABC_transptr_permease_3TM"/>
</dbReference>
<dbReference type="SUPFAM" id="SSF161098">
    <property type="entry name" value="MetI-like"/>
    <property type="match status" value="1"/>
</dbReference>
<evidence type="ECO:0000256" key="4">
    <source>
        <dbReference type="ARBA" id="ARBA00022475"/>
    </source>
</evidence>
<keyword evidence="7 9" id="KW-1133">Transmembrane helix</keyword>
<keyword evidence="4" id="KW-1003">Cell membrane</keyword>
<dbReference type="InterPro" id="IPR051613">
    <property type="entry name" value="ABC_transp_permease_HisMQ"/>
</dbReference>
<evidence type="ECO:0000256" key="1">
    <source>
        <dbReference type="ARBA" id="ARBA00004429"/>
    </source>
</evidence>
<dbReference type="PROSITE" id="PS50928">
    <property type="entry name" value="ABC_TM1"/>
    <property type="match status" value="1"/>
</dbReference>
<comment type="caution">
    <text evidence="11">The sequence shown here is derived from an EMBL/GenBank/DDBJ whole genome shotgun (WGS) entry which is preliminary data.</text>
</comment>
<evidence type="ECO:0000256" key="5">
    <source>
        <dbReference type="ARBA" id="ARBA00022519"/>
    </source>
</evidence>
<evidence type="ECO:0000256" key="6">
    <source>
        <dbReference type="ARBA" id="ARBA00022692"/>
    </source>
</evidence>
<sequence length="231" mass="24765">MLRMLYGYLPAVLEGLVTTLKVSALSLAIACVFGLVGAAARLSESRIARLLAGVYTTLIRGLPELVLMLMIFYGGQMGVNALSDRLGGGYVDIDPFVAGTATLGFIFGAYLTETFRGAILAIPKGQIEAGHAFGLTRLQVARRIVAPQMVRHAIPGFANNWLVMVKATALVSVIGLDDMMHRAGLASASTRQPFTFYAAIACIYLAVTTVSLLALHVLEKRFSLGVRRVDF</sequence>
<dbReference type="Gene3D" id="1.10.3720.10">
    <property type="entry name" value="MetI-like"/>
    <property type="match status" value="1"/>
</dbReference>
<dbReference type="InterPro" id="IPR000515">
    <property type="entry name" value="MetI-like"/>
</dbReference>
<evidence type="ECO:0000256" key="2">
    <source>
        <dbReference type="ARBA" id="ARBA00010072"/>
    </source>
</evidence>
<evidence type="ECO:0000313" key="11">
    <source>
        <dbReference type="EMBL" id="GGH24245.1"/>
    </source>
</evidence>
<organism evidence="11 12">
    <name type="scientific">Alsobacter metallidurans</name>
    <dbReference type="NCBI Taxonomy" id="340221"/>
    <lineage>
        <taxon>Bacteria</taxon>
        <taxon>Pseudomonadati</taxon>
        <taxon>Pseudomonadota</taxon>
        <taxon>Alphaproteobacteria</taxon>
        <taxon>Hyphomicrobiales</taxon>
        <taxon>Alsobacteraceae</taxon>
        <taxon>Alsobacter</taxon>
    </lineage>
</organism>
<comment type="similarity">
    <text evidence="2">Belongs to the binding-protein-dependent transport system permease family. HisMQ subfamily.</text>
</comment>
<keyword evidence="6 9" id="KW-0812">Transmembrane</keyword>
<feature type="transmembrane region" description="Helical" evidence="9">
    <location>
        <begin position="93"/>
        <end position="111"/>
    </location>
</feature>
<keyword evidence="12" id="KW-1185">Reference proteome</keyword>
<dbReference type="Pfam" id="PF00528">
    <property type="entry name" value="BPD_transp_1"/>
    <property type="match status" value="1"/>
</dbReference>
<keyword evidence="8 9" id="KW-0472">Membrane</keyword>
<feature type="transmembrane region" description="Helical" evidence="9">
    <location>
        <begin position="157"/>
        <end position="176"/>
    </location>
</feature>
<feature type="transmembrane region" description="Helical" evidence="9">
    <location>
        <begin position="196"/>
        <end position="218"/>
    </location>
</feature>
<feature type="domain" description="ABC transmembrane type-1" evidence="10">
    <location>
        <begin position="16"/>
        <end position="215"/>
    </location>
</feature>
<keyword evidence="3 9" id="KW-0813">Transport</keyword>
<accession>A0A917MIL8</accession>
<dbReference type="GO" id="GO:0043190">
    <property type="term" value="C:ATP-binding cassette (ABC) transporter complex"/>
    <property type="evidence" value="ECO:0007669"/>
    <property type="project" value="InterPro"/>
</dbReference>
<dbReference type="NCBIfam" id="TIGR01726">
    <property type="entry name" value="HEQRo_perm_3TM"/>
    <property type="match status" value="1"/>
</dbReference>
<dbReference type="CDD" id="cd06261">
    <property type="entry name" value="TM_PBP2"/>
    <property type="match status" value="1"/>
</dbReference>
<comment type="subcellular location">
    <subcellularLocation>
        <location evidence="1">Cell inner membrane</location>
        <topology evidence="1">Multi-pass membrane protein</topology>
    </subcellularLocation>
    <subcellularLocation>
        <location evidence="9">Cell membrane</location>
        <topology evidence="9">Multi-pass membrane protein</topology>
    </subcellularLocation>
</comment>
<dbReference type="PANTHER" id="PTHR30133">
    <property type="entry name" value="CATIONIC AMINO ACID TRANSPORTER, MEMBRANE COMPONENT"/>
    <property type="match status" value="1"/>
</dbReference>
<name>A0A917MIL8_9HYPH</name>
<proteinExistence type="inferred from homology"/>
<gene>
    <name evidence="11" type="ORF">GCM10007036_30510</name>
</gene>
<reference evidence="11" key="1">
    <citation type="journal article" date="2014" name="Int. J. Syst. Evol. Microbiol.">
        <title>Complete genome sequence of Corynebacterium casei LMG S-19264T (=DSM 44701T), isolated from a smear-ripened cheese.</title>
        <authorList>
            <consortium name="US DOE Joint Genome Institute (JGI-PGF)"/>
            <person name="Walter F."/>
            <person name="Albersmeier A."/>
            <person name="Kalinowski J."/>
            <person name="Ruckert C."/>
        </authorList>
    </citation>
    <scope>NUCLEOTIDE SEQUENCE</scope>
    <source>
        <strain evidence="11">CGMCC 1.12214</strain>
    </source>
</reference>
<dbReference type="GO" id="GO:0022857">
    <property type="term" value="F:transmembrane transporter activity"/>
    <property type="evidence" value="ECO:0007669"/>
    <property type="project" value="InterPro"/>
</dbReference>
<dbReference type="PANTHER" id="PTHR30133:SF4">
    <property type="entry name" value="ARGININE_ORNITHINE TRANSPORT PROTEIN AOTQ"/>
    <property type="match status" value="1"/>
</dbReference>
<feature type="transmembrane region" description="Helical" evidence="9">
    <location>
        <begin position="20"/>
        <end position="40"/>
    </location>
</feature>
<evidence type="ECO:0000256" key="8">
    <source>
        <dbReference type="ARBA" id="ARBA00023136"/>
    </source>
</evidence>
<evidence type="ECO:0000259" key="10">
    <source>
        <dbReference type="PROSITE" id="PS50928"/>
    </source>
</evidence>
<evidence type="ECO:0000256" key="9">
    <source>
        <dbReference type="RuleBase" id="RU363032"/>
    </source>
</evidence>
<keyword evidence="5" id="KW-0997">Cell inner membrane</keyword>
<reference evidence="11" key="2">
    <citation type="submission" date="2020-09" db="EMBL/GenBank/DDBJ databases">
        <authorList>
            <person name="Sun Q."/>
            <person name="Zhou Y."/>
        </authorList>
    </citation>
    <scope>NUCLEOTIDE SEQUENCE</scope>
    <source>
        <strain evidence="11">CGMCC 1.12214</strain>
    </source>
</reference>
<evidence type="ECO:0000313" key="12">
    <source>
        <dbReference type="Proteomes" id="UP000603912"/>
    </source>
</evidence>